<keyword evidence="2" id="KW-0732">Signal</keyword>
<proteinExistence type="predicted"/>
<evidence type="ECO:0000256" key="2">
    <source>
        <dbReference type="SAM" id="SignalP"/>
    </source>
</evidence>
<feature type="chain" id="PRO_5032659558" evidence="2">
    <location>
        <begin position="20"/>
        <end position="282"/>
    </location>
</feature>
<accession>A0A811NQW1</accession>
<protein>
    <submittedName>
        <fullName evidence="3">Uncharacterized protein</fullName>
    </submittedName>
</protein>
<reference evidence="3" key="1">
    <citation type="submission" date="2020-10" db="EMBL/GenBank/DDBJ databases">
        <authorList>
            <person name="Han B."/>
            <person name="Lu T."/>
            <person name="Zhao Q."/>
            <person name="Huang X."/>
            <person name="Zhao Y."/>
        </authorList>
    </citation>
    <scope>NUCLEOTIDE SEQUENCE</scope>
</reference>
<sequence length="282" mass="29513">MAMGGGLLLLMRWAGRGLSQQGGASGKPLLTAVRSAHGTGAKPGSRRAGPEQTPLTALPVPASTARCAGGTGKGEAAGGGRGVVAVWGRDGRGRAPNDEDRREASGWYSALLTTSFFLGDVSASLHAGDCLIFTVVADKTRSRTGITAQCNTLGQQLGVRRLRHGLVVVEVEVRPAAGVQVAGALDAEERLVGCHAPLSLQHRRPVLEHVLKSGLPRVLTNITHNLYMQCAYIAQALNPCPAAALNPKHCKPAPCGKRKKPAKLLIENGISKSLLLLKIQLM</sequence>
<evidence type="ECO:0000313" key="4">
    <source>
        <dbReference type="Proteomes" id="UP000604825"/>
    </source>
</evidence>
<organism evidence="3 4">
    <name type="scientific">Miscanthus lutarioriparius</name>
    <dbReference type="NCBI Taxonomy" id="422564"/>
    <lineage>
        <taxon>Eukaryota</taxon>
        <taxon>Viridiplantae</taxon>
        <taxon>Streptophyta</taxon>
        <taxon>Embryophyta</taxon>
        <taxon>Tracheophyta</taxon>
        <taxon>Spermatophyta</taxon>
        <taxon>Magnoliopsida</taxon>
        <taxon>Liliopsida</taxon>
        <taxon>Poales</taxon>
        <taxon>Poaceae</taxon>
        <taxon>PACMAD clade</taxon>
        <taxon>Panicoideae</taxon>
        <taxon>Andropogonodae</taxon>
        <taxon>Andropogoneae</taxon>
        <taxon>Saccharinae</taxon>
        <taxon>Miscanthus</taxon>
    </lineage>
</organism>
<dbReference type="EMBL" id="CAJGYO010000004">
    <property type="protein sequence ID" value="CAD6226379.1"/>
    <property type="molecule type" value="Genomic_DNA"/>
</dbReference>
<dbReference type="Proteomes" id="UP000604825">
    <property type="component" value="Unassembled WGS sequence"/>
</dbReference>
<feature type="signal peptide" evidence="2">
    <location>
        <begin position="1"/>
        <end position="19"/>
    </location>
</feature>
<evidence type="ECO:0000256" key="1">
    <source>
        <dbReference type="SAM" id="MobiDB-lite"/>
    </source>
</evidence>
<comment type="caution">
    <text evidence="3">The sequence shown here is derived from an EMBL/GenBank/DDBJ whole genome shotgun (WGS) entry which is preliminary data.</text>
</comment>
<evidence type="ECO:0000313" key="3">
    <source>
        <dbReference type="EMBL" id="CAD6226379.1"/>
    </source>
</evidence>
<dbReference type="AlphaFoldDB" id="A0A811NQW1"/>
<feature type="region of interest" description="Disordered" evidence="1">
    <location>
        <begin position="36"/>
        <end position="57"/>
    </location>
</feature>
<gene>
    <name evidence="3" type="ORF">NCGR_LOCUS18221</name>
</gene>
<name>A0A811NQW1_9POAL</name>
<keyword evidence="4" id="KW-1185">Reference proteome</keyword>